<gene>
    <name evidence="3" type="ORF">B0T18DRAFT_459070</name>
</gene>
<keyword evidence="1" id="KW-0472">Membrane</keyword>
<name>A0AA40F741_9PEZI</name>
<feature type="transmembrane region" description="Helical" evidence="1">
    <location>
        <begin position="154"/>
        <end position="173"/>
    </location>
</feature>
<organism evidence="3 4">
    <name type="scientific">Schizothecium vesticola</name>
    <dbReference type="NCBI Taxonomy" id="314040"/>
    <lineage>
        <taxon>Eukaryota</taxon>
        <taxon>Fungi</taxon>
        <taxon>Dikarya</taxon>
        <taxon>Ascomycota</taxon>
        <taxon>Pezizomycotina</taxon>
        <taxon>Sordariomycetes</taxon>
        <taxon>Sordariomycetidae</taxon>
        <taxon>Sordariales</taxon>
        <taxon>Schizotheciaceae</taxon>
        <taxon>Schizothecium</taxon>
    </lineage>
</organism>
<dbReference type="AlphaFoldDB" id="A0AA40F741"/>
<keyword evidence="4" id="KW-1185">Reference proteome</keyword>
<reference evidence="3" key="1">
    <citation type="submission" date="2023-06" db="EMBL/GenBank/DDBJ databases">
        <title>Genome-scale phylogeny and comparative genomics of the fungal order Sordariales.</title>
        <authorList>
            <consortium name="Lawrence Berkeley National Laboratory"/>
            <person name="Hensen N."/>
            <person name="Bonometti L."/>
            <person name="Westerberg I."/>
            <person name="Brannstrom I.O."/>
            <person name="Guillou S."/>
            <person name="Cros-Aarteil S."/>
            <person name="Calhoun S."/>
            <person name="Haridas S."/>
            <person name="Kuo A."/>
            <person name="Mondo S."/>
            <person name="Pangilinan J."/>
            <person name="Riley R."/>
            <person name="LaButti K."/>
            <person name="Andreopoulos B."/>
            <person name="Lipzen A."/>
            <person name="Chen C."/>
            <person name="Yanf M."/>
            <person name="Daum C."/>
            <person name="Ng V."/>
            <person name="Clum A."/>
            <person name="Steindorff A."/>
            <person name="Ohm R."/>
            <person name="Martin F."/>
            <person name="Silar P."/>
            <person name="Natvig D."/>
            <person name="Lalanne C."/>
            <person name="Gautier V."/>
            <person name="Ament-velasquez S.L."/>
            <person name="Kruys A."/>
            <person name="Hutchinson M.I."/>
            <person name="Powell A.J."/>
            <person name="Barry K."/>
            <person name="Miller A.N."/>
            <person name="Grigoriev I.V."/>
            <person name="Debuchy R."/>
            <person name="Gladieux P."/>
            <person name="Thoren M.H."/>
            <person name="Johannesson H."/>
        </authorList>
    </citation>
    <scope>NUCLEOTIDE SEQUENCE</scope>
    <source>
        <strain evidence="3">SMH3187-1</strain>
    </source>
</reference>
<dbReference type="Pfam" id="PF20237">
    <property type="entry name" value="DUF6594"/>
    <property type="match status" value="1"/>
</dbReference>
<keyword evidence="1" id="KW-0812">Transmembrane</keyword>
<feature type="transmembrane region" description="Helical" evidence="1">
    <location>
        <begin position="125"/>
        <end position="148"/>
    </location>
</feature>
<dbReference type="EMBL" id="JAUKUD010000002">
    <property type="protein sequence ID" value="KAK0752448.1"/>
    <property type="molecule type" value="Genomic_DNA"/>
</dbReference>
<accession>A0AA40F741</accession>
<evidence type="ECO:0000313" key="4">
    <source>
        <dbReference type="Proteomes" id="UP001172155"/>
    </source>
</evidence>
<comment type="caution">
    <text evidence="3">The sequence shown here is derived from an EMBL/GenBank/DDBJ whole genome shotgun (WGS) entry which is preliminary data.</text>
</comment>
<feature type="domain" description="DUF6594" evidence="2">
    <location>
        <begin position="2"/>
        <end position="187"/>
    </location>
</feature>
<dbReference type="InterPro" id="IPR046529">
    <property type="entry name" value="DUF6594"/>
</dbReference>
<dbReference type="PANTHER" id="PTHR34502:SF5">
    <property type="entry name" value="DUF6594 DOMAIN-CONTAINING PROTEIN"/>
    <property type="match status" value="1"/>
</dbReference>
<evidence type="ECO:0000256" key="1">
    <source>
        <dbReference type="SAM" id="Phobius"/>
    </source>
</evidence>
<dbReference type="PANTHER" id="PTHR34502">
    <property type="entry name" value="DUF6594 DOMAIN-CONTAINING PROTEIN-RELATED"/>
    <property type="match status" value="1"/>
</dbReference>
<dbReference type="Proteomes" id="UP001172155">
    <property type="component" value="Unassembled WGS sequence"/>
</dbReference>
<keyword evidence="1" id="KW-1133">Transmembrane helix</keyword>
<protein>
    <recommendedName>
        <fullName evidence="2">DUF6594 domain-containing protein</fullName>
    </recommendedName>
</protein>
<sequence length="194" mass="21885">MLKIREKLVEYNQAILIQHKIAKIGPPNKQDLNFLHNWMRSPSMGNVYLLGADSNVWEPESPEFDLAEMVCLLPRQRDSSGSVTALRDYLLQQYHYLIGHRFKRPDHSTGIHGNTVRYSHERVEILFAAIGAVVGSLLLVSTIVVLYAVKSTEMRLLTLGFFTTGFSLALCLFTNGRMVEIFSATAARRDTSSL</sequence>
<evidence type="ECO:0000313" key="3">
    <source>
        <dbReference type="EMBL" id="KAK0752448.1"/>
    </source>
</evidence>
<proteinExistence type="predicted"/>
<evidence type="ECO:0000259" key="2">
    <source>
        <dbReference type="Pfam" id="PF20237"/>
    </source>
</evidence>